<dbReference type="SUPFAM" id="SSF101936">
    <property type="entry name" value="DNA-binding pseudobarrel domain"/>
    <property type="match status" value="1"/>
</dbReference>
<evidence type="ECO:0000256" key="9">
    <source>
        <dbReference type="ARBA" id="ARBA00033478"/>
    </source>
</evidence>
<evidence type="ECO:0000313" key="12">
    <source>
        <dbReference type="EMBL" id="GAA0153332.1"/>
    </source>
</evidence>
<dbReference type="InterPro" id="IPR010525">
    <property type="entry name" value="ARF_dom"/>
</dbReference>
<dbReference type="PANTHER" id="PTHR31384:SF5">
    <property type="entry name" value="AUXIN RESPONSE FACTOR 3"/>
    <property type="match status" value="1"/>
</dbReference>
<comment type="subcellular location">
    <subcellularLocation>
        <location evidence="1 10">Nucleus</location>
    </subcellularLocation>
</comment>
<dbReference type="InterPro" id="IPR015300">
    <property type="entry name" value="DNA-bd_pseudobarrel_sf"/>
</dbReference>
<dbReference type="GO" id="GO:0005634">
    <property type="term" value="C:nucleus"/>
    <property type="evidence" value="ECO:0007669"/>
    <property type="project" value="UniProtKB-SubCell"/>
</dbReference>
<evidence type="ECO:0000256" key="6">
    <source>
        <dbReference type="ARBA" id="ARBA00023163"/>
    </source>
</evidence>
<dbReference type="PROSITE" id="PS50863">
    <property type="entry name" value="B3"/>
    <property type="match status" value="1"/>
</dbReference>
<evidence type="ECO:0000256" key="4">
    <source>
        <dbReference type="ARBA" id="ARBA00023015"/>
    </source>
</evidence>
<comment type="function">
    <text evidence="10">Auxin response factors (ARFs) are transcriptional factors that bind specifically to the DNA sequence 5'-TGTCTC-3' found in the auxin-responsive promoter elements (AuxREs).</text>
</comment>
<accession>A0AAV3PQX5</accession>
<comment type="subunit">
    <text evidence="10">Homodimers and heterodimers.</text>
</comment>
<organism evidence="12 13">
    <name type="scientific">Lithospermum erythrorhizon</name>
    <name type="common">Purple gromwell</name>
    <name type="synonym">Lithospermum officinale var. erythrorhizon</name>
    <dbReference type="NCBI Taxonomy" id="34254"/>
    <lineage>
        <taxon>Eukaryota</taxon>
        <taxon>Viridiplantae</taxon>
        <taxon>Streptophyta</taxon>
        <taxon>Embryophyta</taxon>
        <taxon>Tracheophyta</taxon>
        <taxon>Spermatophyta</taxon>
        <taxon>Magnoliopsida</taxon>
        <taxon>eudicotyledons</taxon>
        <taxon>Gunneridae</taxon>
        <taxon>Pentapetalae</taxon>
        <taxon>asterids</taxon>
        <taxon>lamiids</taxon>
        <taxon>Boraginales</taxon>
        <taxon>Boraginaceae</taxon>
        <taxon>Boraginoideae</taxon>
        <taxon>Lithospermeae</taxon>
        <taxon>Lithospermum</taxon>
    </lineage>
</organism>
<dbReference type="FunFam" id="2.30.30.1040:FF:000001">
    <property type="entry name" value="Auxin response factor"/>
    <property type="match status" value="1"/>
</dbReference>
<dbReference type="GO" id="GO:0003677">
    <property type="term" value="F:DNA binding"/>
    <property type="evidence" value="ECO:0007669"/>
    <property type="project" value="UniProtKB-KW"/>
</dbReference>
<dbReference type="InterPro" id="IPR044835">
    <property type="entry name" value="ARF_plant"/>
</dbReference>
<gene>
    <name evidence="12" type="ORF">LIER_37656</name>
</gene>
<dbReference type="GO" id="GO:0009835">
    <property type="term" value="P:fruit ripening"/>
    <property type="evidence" value="ECO:0007669"/>
    <property type="project" value="UniProtKB-KW"/>
</dbReference>
<keyword evidence="6 10" id="KW-0804">Transcription</keyword>
<evidence type="ECO:0000256" key="1">
    <source>
        <dbReference type="ARBA" id="ARBA00004123"/>
    </source>
</evidence>
<dbReference type="AlphaFoldDB" id="A0AAV3PQX5"/>
<dbReference type="InterPro" id="IPR003340">
    <property type="entry name" value="B3_DNA-bd"/>
</dbReference>
<dbReference type="GO" id="GO:0006355">
    <property type="term" value="P:regulation of DNA-templated transcription"/>
    <property type="evidence" value="ECO:0007669"/>
    <property type="project" value="InterPro"/>
</dbReference>
<comment type="caution">
    <text evidence="12">The sequence shown here is derived from an EMBL/GenBank/DDBJ whole genome shotgun (WGS) entry which is preliminary data.</text>
</comment>
<evidence type="ECO:0000256" key="7">
    <source>
        <dbReference type="ARBA" id="ARBA00023242"/>
    </source>
</evidence>
<keyword evidence="5 10" id="KW-0238">DNA-binding</keyword>
<keyword evidence="7 10" id="KW-0539">Nucleus</keyword>
<dbReference type="Gene3D" id="2.30.30.1040">
    <property type="match status" value="1"/>
</dbReference>
<keyword evidence="4 10" id="KW-0805">Transcription regulation</keyword>
<dbReference type="FunFam" id="2.40.330.10:FF:000001">
    <property type="entry name" value="Auxin response factor"/>
    <property type="match status" value="1"/>
</dbReference>
<evidence type="ECO:0000256" key="3">
    <source>
        <dbReference type="ARBA" id="ARBA00022473"/>
    </source>
</evidence>
<dbReference type="Pfam" id="PF06507">
    <property type="entry name" value="ARF_AD"/>
    <property type="match status" value="1"/>
</dbReference>
<keyword evidence="9" id="KW-0292">Fruit ripening</keyword>
<keyword evidence="13" id="KW-1185">Reference proteome</keyword>
<dbReference type="Gene3D" id="2.40.330.10">
    <property type="entry name" value="DNA-binding pseudobarrel domain"/>
    <property type="match status" value="1"/>
</dbReference>
<evidence type="ECO:0000313" key="13">
    <source>
        <dbReference type="Proteomes" id="UP001454036"/>
    </source>
</evidence>
<evidence type="ECO:0000256" key="5">
    <source>
        <dbReference type="ARBA" id="ARBA00023125"/>
    </source>
</evidence>
<evidence type="ECO:0000256" key="2">
    <source>
        <dbReference type="ARBA" id="ARBA00007853"/>
    </source>
</evidence>
<dbReference type="PANTHER" id="PTHR31384">
    <property type="entry name" value="AUXIN RESPONSE FACTOR 4-RELATED"/>
    <property type="match status" value="1"/>
</dbReference>
<protein>
    <recommendedName>
        <fullName evidence="10">Auxin response factor</fullName>
    </recommendedName>
</protein>
<reference evidence="12 13" key="1">
    <citation type="submission" date="2024-01" db="EMBL/GenBank/DDBJ databases">
        <title>The complete chloroplast genome sequence of Lithospermum erythrorhizon: insights into the phylogenetic relationship among Boraginaceae species and the maternal lineages of purple gromwells.</title>
        <authorList>
            <person name="Okada T."/>
            <person name="Watanabe K."/>
        </authorList>
    </citation>
    <scope>NUCLEOTIDE SEQUENCE [LARGE SCALE GENOMIC DNA]</scope>
</reference>
<keyword evidence="3" id="KW-0217">Developmental protein</keyword>
<evidence type="ECO:0000256" key="8">
    <source>
        <dbReference type="ARBA" id="ARBA00023294"/>
    </source>
</evidence>
<sequence length="622" mass="69216">MMIDLNSAVDVEEGMELWEACAGALPKRGSSVVYFPQGHLQHLSALDLPPHIFCRVVDVKLHADHTSDEVFAQLTLLPDTQIELKWSQGPVGTQIEQDDCIDDKTFTPQMFCKTLTASDTSTHGGFSVPRRAAEDCFPPLDYKQQRPSQELVAKDLHGIQWKFKHIYRGQPRRHLLTTGWSSFVNKKKLVSGDAVLFLKNGEGELRLGIRRASQVRSGSTALGSAIQQLNYGGVASLVKSISSKSAFTICYNPRLISSEFIVPFYKFSKSLTLTFSAGTRFKIRFETDEAVERRHCGLVIGMSDLDPIRWPGSKWRSLLVRWDDLDITRGNRVSPWEIEPCSPVTRSSNLVLPASKRTRTIFPPENADYSGPRDGPVVSDFGESAIFQKVLQGQEMLSFDSSNGSVHGQIHQPPEVSFVPGFGDSRISTIESNHGDFFRRTGLYSSYESCKVLQGQETIVCPSYRKDPVLGDKSSSRRNGSYNILQGIPAQVHPYALVSSPSSMMTIQQTSSVASDFCSLLGAEREHMVTDMRASFGVSDIYPRNSQAHPKYMPNSLGQDMMKDNQNEIGLAQLPYAIQSCKDSRDLVPTCKSSCRLFGFSLSEGRHTSNNEETQSQIHAFM</sequence>
<dbReference type="GO" id="GO:0009734">
    <property type="term" value="P:auxin-activated signaling pathway"/>
    <property type="evidence" value="ECO:0007669"/>
    <property type="project" value="UniProtKB-KW"/>
</dbReference>
<name>A0AAV3PQX5_LITER</name>
<keyword evidence="8 10" id="KW-0927">Auxin signaling pathway</keyword>
<dbReference type="EMBL" id="BAABME010018297">
    <property type="protein sequence ID" value="GAA0153332.1"/>
    <property type="molecule type" value="Genomic_DNA"/>
</dbReference>
<comment type="similarity">
    <text evidence="2 10">Belongs to the ARF family.</text>
</comment>
<dbReference type="CDD" id="cd10017">
    <property type="entry name" value="B3_DNA"/>
    <property type="match status" value="1"/>
</dbReference>
<dbReference type="Proteomes" id="UP001454036">
    <property type="component" value="Unassembled WGS sequence"/>
</dbReference>
<evidence type="ECO:0000259" key="11">
    <source>
        <dbReference type="PROSITE" id="PS50863"/>
    </source>
</evidence>
<dbReference type="Pfam" id="PF02362">
    <property type="entry name" value="B3"/>
    <property type="match status" value="1"/>
</dbReference>
<proteinExistence type="inferred from homology"/>
<feature type="domain" description="TF-B3" evidence="11">
    <location>
        <begin position="111"/>
        <end position="213"/>
    </location>
</feature>
<evidence type="ECO:0000256" key="10">
    <source>
        <dbReference type="RuleBase" id="RU004561"/>
    </source>
</evidence>
<dbReference type="SMART" id="SM01019">
    <property type="entry name" value="B3"/>
    <property type="match status" value="1"/>
</dbReference>